<reference evidence="3 4" key="1">
    <citation type="submission" date="2018-11" db="EMBL/GenBank/DDBJ databases">
        <title>Sequencing the genomes of 1000 actinobacteria strains.</title>
        <authorList>
            <person name="Klenk H.-P."/>
        </authorList>
    </citation>
    <scope>NUCLEOTIDE SEQUENCE [LARGE SCALE GENOMIC DNA]</scope>
    <source>
        <strain evidence="3 4">DSM 15700</strain>
    </source>
</reference>
<name>A0A3N4YK96_9MICO</name>
<feature type="chain" id="PRO_5018203193" description="LPXTG-motif cell wall-anchored protein" evidence="2">
    <location>
        <begin position="27"/>
        <end position="224"/>
    </location>
</feature>
<keyword evidence="1" id="KW-0472">Membrane</keyword>
<dbReference type="AlphaFoldDB" id="A0A3N4YK96"/>
<evidence type="ECO:0008006" key="5">
    <source>
        <dbReference type="Google" id="ProtNLM"/>
    </source>
</evidence>
<protein>
    <recommendedName>
        <fullName evidence="5">LPXTG-motif cell wall-anchored protein</fullName>
    </recommendedName>
</protein>
<evidence type="ECO:0000256" key="2">
    <source>
        <dbReference type="SAM" id="SignalP"/>
    </source>
</evidence>
<proteinExistence type="predicted"/>
<sequence length="224" mass="22654">MLRRIIAAAFTLAALSMPVGATSAMADDYGPEEYPCTIDLSNGVVPETATVTVRITCDESLMAEFEAAGGDATQTATMAEGDGVTTPMAANTITMAAFTALTGIGMGVDEGEQVTHMVTHENGDVVHNEPLDAPVGRTAVVKHRDLVPGDYMLSLHHADGSHVAEPATLTVVAVPPGHDGGAPGDGGGLAVTGATGLPYLAVAGGLLLGGVAVLVAIRRVRSRA</sequence>
<gene>
    <name evidence="3" type="ORF">EDD34_0412</name>
</gene>
<keyword evidence="1" id="KW-0812">Transmembrane</keyword>
<dbReference type="Proteomes" id="UP000280501">
    <property type="component" value="Unassembled WGS sequence"/>
</dbReference>
<feature type="transmembrane region" description="Helical" evidence="1">
    <location>
        <begin position="197"/>
        <end position="217"/>
    </location>
</feature>
<organism evidence="3 4">
    <name type="scientific">Myceligenerans xiligouense</name>
    <dbReference type="NCBI Taxonomy" id="253184"/>
    <lineage>
        <taxon>Bacteria</taxon>
        <taxon>Bacillati</taxon>
        <taxon>Actinomycetota</taxon>
        <taxon>Actinomycetes</taxon>
        <taxon>Micrococcales</taxon>
        <taxon>Promicromonosporaceae</taxon>
        <taxon>Myceligenerans</taxon>
    </lineage>
</organism>
<keyword evidence="2" id="KW-0732">Signal</keyword>
<dbReference type="EMBL" id="RKQZ01000001">
    <property type="protein sequence ID" value="RPF19846.1"/>
    <property type="molecule type" value="Genomic_DNA"/>
</dbReference>
<evidence type="ECO:0000256" key="1">
    <source>
        <dbReference type="SAM" id="Phobius"/>
    </source>
</evidence>
<comment type="caution">
    <text evidence="3">The sequence shown here is derived from an EMBL/GenBank/DDBJ whole genome shotgun (WGS) entry which is preliminary data.</text>
</comment>
<evidence type="ECO:0000313" key="4">
    <source>
        <dbReference type="Proteomes" id="UP000280501"/>
    </source>
</evidence>
<keyword evidence="4" id="KW-1185">Reference proteome</keyword>
<dbReference type="RefSeq" id="WP_170176931.1">
    <property type="nucleotide sequence ID" value="NZ_RKQZ01000001.1"/>
</dbReference>
<feature type="signal peptide" evidence="2">
    <location>
        <begin position="1"/>
        <end position="26"/>
    </location>
</feature>
<evidence type="ECO:0000313" key="3">
    <source>
        <dbReference type="EMBL" id="RPF19846.1"/>
    </source>
</evidence>
<keyword evidence="1" id="KW-1133">Transmembrane helix</keyword>
<accession>A0A3N4YK96</accession>